<dbReference type="EMBL" id="WTFF01000016">
    <property type="protein sequence ID" value="MBW5481226.1"/>
    <property type="molecule type" value="Genomic_DNA"/>
</dbReference>
<dbReference type="InterPro" id="IPR045633">
    <property type="entry name" value="DUF6414"/>
</dbReference>
<comment type="caution">
    <text evidence="1">The sequence shown here is derived from an EMBL/GenBank/DDBJ whole genome shotgun (WGS) entry which is preliminary data.</text>
</comment>
<evidence type="ECO:0000313" key="1">
    <source>
        <dbReference type="EMBL" id="MBW5481226.1"/>
    </source>
</evidence>
<sequence>MALRSPIYLDTETLLSQAEYYDIDVPRQAEITEKTVRKQTGGGKVGMGGFALEGSRGTDVEFQSTYSLAPKQKATFSKVIDALINDANAVKVDPDGETPLVRDDLVQIEGTTRITAASLAGKMFFILRRLMDTVDADLDSLRNLDVNNLPFAEQLQRVYLRNELLPIPILLELTGSNLPQKVYINVPPDHFLGEASANRIEGELRVLGSVSRLIPGGSDGYLSAEQWLLHDWEHMMRRLLMTEVDDHVRELVSHFNLDLPAEDVHAHIAGPAIVVDAIGLY</sequence>
<name>A0ABS6Z0G4_9ACTN</name>
<reference evidence="1 2" key="1">
    <citation type="submission" date="2019-12" db="EMBL/GenBank/DDBJ databases">
        <title>Genome sequence of Streptomyces bambusae.</title>
        <authorList>
            <person name="Bansal K."/>
            <person name="Choksket S."/>
            <person name="Korpole S."/>
            <person name="Patil P.B."/>
        </authorList>
    </citation>
    <scope>NUCLEOTIDE SEQUENCE [LARGE SCALE GENOMIC DNA]</scope>
    <source>
        <strain evidence="1 2">SK60</strain>
    </source>
</reference>
<dbReference type="RefSeq" id="WP_219665114.1">
    <property type="nucleotide sequence ID" value="NZ_WTFF01000016.1"/>
</dbReference>
<gene>
    <name evidence="1" type="ORF">GPJ59_04860</name>
</gene>
<dbReference type="Pfam" id="PF19952">
    <property type="entry name" value="DUF6414"/>
    <property type="match status" value="1"/>
</dbReference>
<proteinExistence type="predicted"/>
<accession>A0ABS6Z0G4</accession>
<protein>
    <submittedName>
        <fullName evidence="1">Uncharacterized protein</fullName>
    </submittedName>
</protein>
<keyword evidence="2" id="KW-1185">Reference proteome</keyword>
<organism evidence="1 2">
    <name type="scientific">Streptomyces bambusae</name>
    <dbReference type="NCBI Taxonomy" id="1550616"/>
    <lineage>
        <taxon>Bacteria</taxon>
        <taxon>Bacillati</taxon>
        <taxon>Actinomycetota</taxon>
        <taxon>Actinomycetes</taxon>
        <taxon>Kitasatosporales</taxon>
        <taxon>Streptomycetaceae</taxon>
        <taxon>Streptomyces</taxon>
    </lineage>
</organism>
<evidence type="ECO:0000313" key="2">
    <source>
        <dbReference type="Proteomes" id="UP000812013"/>
    </source>
</evidence>
<dbReference type="Proteomes" id="UP000812013">
    <property type="component" value="Unassembled WGS sequence"/>
</dbReference>